<name>A0A800N894_CYTFI</name>
<protein>
    <submittedName>
        <fullName evidence="2">Mobile element protein</fullName>
    </submittedName>
</protein>
<evidence type="ECO:0000259" key="1">
    <source>
        <dbReference type="Pfam" id="PF01526"/>
    </source>
</evidence>
<organism evidence="2 3">
    <name type="scientific">Cytobacillus firmus</name>
    <name type="common">Bacillus firmus</name>
    <dbReference type="NCBI Taxonomy" id="1399"/>
    <lineage>
        <taxon>Bacteria</taxon>
        <taxon>Bacillati</taxon>
        <taxon>Bacillota</taxon>
        <taxon>Bacilli</taxon>
        <taxon>Bacillales</taxon>
        <taxon>Bacillaceae</taxon>
        <taxon>Cytobacillus</taxon>
    </lineage>
</organism>
<feature type="domain" description="Tn3 transposase DDE" evidence="1">
    <location>
        <begin position="1"/>
        <end position="81"/>
    </location>
</feature>
<dbReference type="GO" id="GO:0004803">
    <property type="term" value="F:transposase activity"/>
    <property type="evidence" value="ECO:0007669"/>
    <property type="project" value="InterPro"/>
</dbReference>
<dbReference type="EMBL" id="VDEM01000125">
    <property type="protein sequence ID" value="KAF0821304.1"/>
    <property type="molecule type" value="Genomic_DNA"/>
</dbReference>
<evidence type="ECO:0000313" key="2">
    <source>
        <dbReference type="EMBL" id="KAF0821304.1"/>
    </source>
</evidence>
<dbReference type="InterPro" id="IPR002513">
    <property type="entry name" value="Tn3_Tnp_DDE_dom"/>
</dbReference>
<reference evidence="2 3" key="1">
    <citation type="journal article" date="2020" name="G3 (Bethesda)">
        <title>Whole Genome Sequencing and Comparative Genomics of Two Nematicidal Bacillus Strains Reveals a Wide Range of Possible Virulence Factors.</title>
        <authorList>
            <person name="Susic N."/>
            <person name="Janezic S."/>
            <person name="Rupnik M."/>
            <person name="Geric Stare B."/>
        </authorList>
    </citation>
    <scope>NUCLEOTIDE SEQUENCE [LARGE SCALE GENOMIC DNA]</scope>
    <source>
        <strain evidence="2 3">I-1582</strain>
    </source>
</reference>
<evidence type="ECO:0000313" key="3">
    <source>
        <dbReference type="Proteomes" id="UP000465778"/>
    </source>
</evidence>
<proteinExistence type="predicted"/>
<dbReference type="GO" id="GO:0006313">
    <property type="term" value="P:DNA transposition"/>
    <property type="evidence" value="ECO:0007669"/>
    <property type="project" value="InterPro"/>
</dbReference>
<sequence length="99" mass="11449">MNALARAIFFGKQGELRERALQDHLQRASSLNLIINAISIWNTVYLSQAIEHFKNIGKYQEELLPHISPLGWEHINFLGEYSFIPEILNSIHALRPLRI</sequence>
<dbReference type="Proteomes" id="UP000465778">
    <property type="component" value="Unassembled WGS sequence"/>
</dbReference>
<dbReference type="AlphaFoldDB" id="A0A800N894"/>
<comment type="caution">
    <text evidence="2">The sequence shown here is derived from an EMBL/GenBank/DDBJ whole genome shotgun (WGS) entry which is preliminary data.</text>
</comment>
<accession>A0A800N894</accession>
<dbReference type="Pfam" id="PF01526">
    <property type="entry name" value="DDE_Tnp_Tn3"/>
    <property type="match status" value="1"/>
</dbReference>
<gene>
    <name evidence="2" type="ORF">KIS1582_4981</name>
</gene>